<sequence>MEETRTEKPRNRRKLKWLCGIAALFLACGAGVIWALRSGPYVVPDRIVRPLQQTTNSYLAGRDLEISVGEVEIDFRSGIAPVVVTQGLRLSTLEGDEVAALDHLEAVFATGSLLSLRPVPQVIRAAGIELMLERFEDGTLSVALDGGMELQSAPTPGEILAGFRAYFDLPVLSRLREIDIADLRMQMIDHQSDETLSSEQGWLNLRRDGDGFEASASIGRMSAGTGTNATTAVLQAALSSPSPDMPVALQFDLRGITPSNMRMLAGRSPLGDVVSRIDAPLSLRLGGQIEADGDLSAMDGRISVGEGRLQLPGMSDPLQMLDAGAQVSVQKGGRRVDVDDLHITAQRIELDGRAHLFLEDTGDIVAQLALSDLALSDIGVFDEALTFDQVNGDFRYRPGSDRLEIARLRLDRRGHSTELSGWTTARADAQDGGRAMSIDIASETADIQTTLALWPTNIVQGTRRWLAGHITQGLAENFALSIRRNGNTRPDIGMSLTFKGAAVSLLDGLPPISDASGHVQIADGVFDLQVRNAVVPTEQGGGLDVAHASILKRDVFDRNGPLEIKVDSSGRLGAVLSYFQTPFFTRGQPVNEGPLNPETADGHVNGMLELTIPMGRQITGRDVGYSFSGTLSNFRNVGLVGPRELSADQLTVSAGPDGLRVEGAARLAEIAFDMSLNRPIGPDSNPDAGTRIEARVPLSRRSLAEFGVPTQIFGMQGQASGDLSVAVAQGQGPRFTLRSNLSGVSLSVPSVAWTKQAGSSGQLEVSGRLGRDAAIDRLALKAPGIDLAGRVALGKNAQSVRRLQLDHLRRDNWLDVALNVVPQGAGRAPQISVTGGSLDLRRLSGGVQGAGGQGGAPVDVALDRAILNDRIALTDLRGRLTGPRGSFTARVNGQTPVDVRLDGPRIALTSNDAGGVFRSTGLFDMVRGGQLDLTLQRGQGTGIYDGQMRISDTALKNTPAMAELVSGLSVIGAFEQMAGEGITFSDVRAAFRLTPSRFTLNSASAVGPSLGLSLDGQVDLAGGALALQGVISPVYFVNQLGSFLTRRGEGLLGITFRLDGTITRPRLSFNPLSILTPGMFREIFRRNPPSE</sequence>
<dbReference type="OrthoDB" id="7161641at2"/>
<proteinExistence type="predicted"/>
<evidence type="ECO:0000313" key="3">
    <source>
        <dbReference type="Proteomes" id="UP000318483"/>
    </source>
</evidence>
<dbReference type="AlphaFoldDB" id="A0A5B8IRQ1"/>
<feature type="domain" description="YhdP central" evidence="1">
    <location>
        <begin position="366"/>
        <end position="829"/>
    </location>
</feature>
<dbReference type="InterPro" id="IPR025263">
    <property type="entry name" value="YhdP_central"/>
</dbReference>
<dbReference type="Proteomes" id="UP000318483">
    <property type="component" value="Chromosome"/>
</dbReference>
<gene>
    <name evidence="2" type="ORF">FPZ52_04040</name>
</gene>
<evidence type="ECO:0000259" key="1">
    <source>
        <dbReference type="Pfam" id="PF13116"/>
    </source>
</evidence>
<protein>
    <recommendedName>
        <fullName evidence="1">YhdP central domain-containing protein</fullName>
    </recommendedName>
</protein>
<dbReference type="EMBL" id="CP042261">
    <property type="protein sequence ID" value="QDY68882.1"/>
    <property type="molecule type" value="Genomic_DNA"/>
</dbReference>
<dbReference type="PROSITE" id="PS51257">
    <property type="entry name" value="PROKAR_LIPOPROTEIN"/>
    <property type="match status" value="1"/>
</dbReference>
<evidence type="ECO:0000313" key="2">
    <source>
        <dbReference type="EMBL" id="QDY68882.1"/>
    </source>
</evidence>
<dbReference type="Pfam" id="PF13116">
    <property type="entry name" value="YhdP"/>
    <property type="match status" value="1"/>
</dbReference>
<organism evidence="2 3">
    <name type="scientific">Qingshengfaniella alkalisoli</name>
    <dbReference type="NCBI Taxonomy" id="2599296"/>
    <lineage>
        <taxon>Bacteria</taxon>
        <taxon>Pseudomonadati</taxon>
        <taxon>Pseudomonadota</taxon>
        <taxon>Alphaproteobacteria</taxon>
        <taxon>Rhodobacterales</taxon>
        <taxon>Paracoccaceae</taxon>
        <taxon>Qingshengfaniella</taxon>
    </lineage>
</organism>
<reference evidence="2 3" key="1">
    <citation type="submission" date="2019-07" db="EMBL/GenBank/DDBJ databases">
        <title>Litoreibacter alkalisoli sp. nov., isolated from saline-alkaline soil.</title>
        <authorList>
            <person name="Wang S."/>
            <person name="Xu L."/>
            <person name="Xing Y.-T."/>
            <person name="Sun J.-Q."/>
        </authorList>
    </citation>
    <scope>NUCLEOTIDE SEQUENCE [LARGE SCALE GENOMIC DNA]</scope>
    <source>
        <strain evidence="2 3">LN3S51</strain>
    </source>
</reference>
<keyword evidence="3" id="KW-1185">Reference proteome</keyword>
<accession>A0A5B8IRQ1</accession>
<dbReference type="KEGG" id="lit:FPZ52_04040"/>
<dbReference type="RefSeq" id="WP_146363951.1">
    <property type="nucleotide sequence ID" value="NZ_CP042261.1"/>
</dbReference>
<name>A0A5B8IRQ1_9RHOB</name>